<dbReference type="InterPro" id="IPR011051">
    <property type="entry name" value="RmlC_Cupin_sf"/>
</dbReference>
<evidence type="ECO:0000313" key="2">
    <source>
        <dbReference type="EMBL" id="QDU20730.1"/>
    </source>
</evidence>
<keyword evidence="2" id="KW-0456">Lyase</keyword>
<dbReference type="InterPro" id="IPR013096">
    <property type="entry name" value="Cupin_2"/>
</dbReference>
<reference evidence="2 3" key="1">
    <citation type="submission" date="2019-02" db="EMBL/GenBank/DDBJ databases">
        <title>Deep-cultivation of Planctomycetes and their phenomic and genomic characterization uncovers novel biology.</title>
        <authorList>
            <person name="Wiegand S."/>
            <person name="Jogler M."/>
            <person name="Boedeker C."/>
            <person name="Pinto D."/>
            <person name="Vollmers J."/>
            <person name="Rivas-Marin E."/>
            <person name="Kohn T."/>
            <person name="Peeters S.H."/>
            <person name="Heuer A."/>
            <person name="Rast P."/>
            <person name="Oberbeckmann S."/>
            <person name="Bunk B."/>
            <person name="Jeske O."/>
            <person name="Meyerdierks A."/>
            <person name="Storesund J.E."/>
            <person name="Kallscheuer N."/>
            <person name="Luecker S."/>
            <person name="Lage O.M."/>
            <person name="Pohl T."/>
            <person name="Merkel B.J."/>
            <person name="Hornburger P."/>
            <person name="Mueller R.-W."/>
            <person name="Bruemmer F."/>
            <person name="Labrenz M."/>
            <person name="Spormann A.M."/>
            <person name="Op den Camp H."/>
            <person name="Overmann J."/>
            <person name="Amann R."/>
            <person name="Jetten M.S.M."/>
            <person name="Mascher T."/>
            <person name="Medema M.H."/>
            <person name="Devos D.P."/>
            <person name="Kaster A.-K."/>
            <person name="Ovreas L."/>
            <person name="Rohde M."/>
            <person name="Galperin M.Y."/>
            <person name="Jogler C."/>
        </authorList>
    </citation>
    <scope>NUCLEOTIDE SEQUENCE [LARGE SCALE GENOMIC DNA]</scope>
    <source>
        <strain evidence="2 3">ETA_A1</strain>
    </source>
</reference>
<organism evidence="2 3">
    <name type="scientific">Urbifossiella limnaea</name>
    <dbReference type="NCBI Taxonomy" id="2528023"/>
    <lineage>
        <taxon>Bacteria</taxon>
        <taxon>Pseudomonadati</taxon>
        <taxon>Planctomycetota</taxon>
        <taxon>Planctomycetia</taxon>
        <taxon>Gemmatales</taxon>
        <taxon>Gemmataceae</taxon>
        <taxon>Urbifossiella</taxon>
    </lineage>
</organism>
<dbReference type="EC" id="4.2.1.108" evidence="2"/>
<dbReference type="Proteomes" id="UP000319576">
    <property type="component" value="Chromosome"/>
</dbReference>
<dbReference type="KEGG" id="uli:ETAA1_26880"/>
<dbReference type="Gene3D" id="2.60.120.10">
    <property type="entry name" value="Jelly Rolls"/>
    <property type="match status" value="1"/>
</dbReference>
<dbReference type="SUPFAM" id="SSF51182">
    <property type="entry name" value="RmlC-like cupins"/>
    <property type="match status" value="1"/>
</dbReference>
<dbReference type="InterPro" id="IPR014710">
    <property type="entry name" value="RmlC-like_jellyroll"/>
</dbReference>
<evidence type="ECO:0000259" key="1">
    <source>
        <dbReference type="Pfam" id="PF07883"/>
    </source>
</evidence>
<protein>
    <submittedName>
        <fullName evidence="2">L-ectoine synthase</fullName>
        <ecNumber evidence="2">4.2.1.108</ecNumber>
    </submittedName>
</protein>
<accession>A0A517XT75</accession>
<dbReference type="Pfam" id="PF07883">
    <property type="entry name" value="Cupin_2"/>
    <property type="match status" value="1"/>
</dbReference>
<gene>
    <name evidence="2" type="primary">ectC</name>
    <name evidence="2" type="ORF">ETAA1_26880</name>
</gene>
<keyword evidence="3" id="KW-1185">Reference proteome</keyword>
<dbReference type="GO" id="GO:0033990">
    <property type="term" value="F:ectoine synthase activity"/>
    <property type="evidence" value="ECO:0007669"/>
    <property type="project" value="UniProtKB-EC"/>
</dbReference>
<sequence length="118" mass="12886">MPTATRGYLVRRAADAPTVPCPCGDSTRILTAADGAPLSLHVTSIRDAVRHYHRETTEVYYILSGTGKMELNGDWVDVEAGTVLWVEPGTRHRLVSKTGVTTVVVALPAFNPEDEFFD</sequence>
<feature type="domain" description="Cupin type-2" evidence="1">
    <location>
        <begin position="49"/>
        <end position="102"/>
    </location>
</feature>
<dbReference type="RefSeq" id="WP_145238783.1">
    <property type="nucleotide sequence ID" value="NZ_CP036273.1"/>
</dbReference>
<dbReference type="OrthoDB" id="287918at2"/>
<proteinExistence type="predicted"/>
<dbReference type="EMBL" id="CP036273">
    <property type="protein sequence ID" value="QDU20730.1"/>
    <property type="molecule type" value="Genomic_DNA"/>
</dbReference>
<name>A0A517XT75_9BACT</name>
<dbReference type="AlphaFoldDB" id="A0A517XT75"/>
<dbReference type="CDD" id="cd20295">
    <property type="entry name" value="cupin_Pac13-like"/>
    <property type="match status" value="1"/>
</dbReference>
<evidence type="ECO:0000313" key="3">
    <source>
        <dbReference type="Proteomes" id="UP000319576"/>
    </source>
</evidence>